<sequence length="385" mass="42937">MAFQFVHLEPWCRRPDAKGRNTTFVFDEASRKPMASVHVRDPKPPTTIWGVGVEEVRAMHDAAAEVAMTPGARGKLRKIAVSQKTLHTVVASHPYTVEEVRADEAKLAEVRQWERLTIDWLKRQYGPALKSVIRHTDEQQWHIHAYVLPSEDRELKAAVFHPGIVAKRAVMAEGRRPGEDGKALNKRSNAAYKGAMREWQDSYHEAVAAPCGLTRLGPARRRLTREEWMAERTQAQALKQAVERAAAVDAKGREYIDRTKAEAQAVRVDAAKVRAAADRLRGVGGAFRAAIDGIQESRIRDQIRKEFARDLAAAKAAVEKARAAAGRERNSRREFERKASDASYAFRQQRQRLLAAQQEIRTLSKALAAALDEPAPTPAPGGMTP</sequence>
<evidence type="ECO:0008006" key="4">
    <source>
        <dbReference type="Google" id="ProtNLM"/>
    </source>
</evidence>
<evidence type="ECO:0000256" key="1">
    <source>
        <dbReference type="SAM" id="Coils"/>
    </source>
</evidence>
<accession>A0AA44EMD3</accession>
<name>A0AA44EMD3_9HYPH</name>
<dbReference type="EMBL" id="JABRWM010000006">
    <property type="protein sequence ID" value="NRF21524.1"/>
    <property type="molecule type" value="Genomic_DNA"/>
</dbReference>
<dbReference type="AlphaFoldDB" id="A0AA44EMD3"/>
<evidence type="ECO:0000313" key="3">
    <source>
        <dbReference type="Proteomes" id="UP001155820"/>
    </source>
</evidence>
<protein>
    <recommendedName>
        <fullName evidence="4">Mob protein</fullName>
    </recommendedName>
</protein>
<gene>
    <name evidence="2" type="ORF">FOB26_20920</name>
</gene>
<feature type="coiled-coil region" evidence="1">
    <location>
        <begin position="304"/>
        <end position="373"/>
    </location>
</feature>
<dbReference type="Proteomes" id="UP001155820">
    <property type="component" value="Unassembled WGS sequence"/>
</dbReference>
<keyword evidence="1" id="KW-0175">Coiled coil</keyword>
<keyword evidence="3" id="KW-1185">Reference proteome</keyword>
<dbReference type="Gene3D" id="3.30.930.30">
    <property type="match status" value="1"/>
</dbReference>
<evidence type="ECO:0000313" key="2">
    <source>
        <dbReference type="EMBL" id="NRF21524.1"/>
    </source>
</evidence>
<proteinExistence type="predicted"/>
<comment type="caution">
    <text evidence="2">The sequence shown here is derived from an EMBL/GenBank/DDBJ whole genome shotgun (WGS) entry which is preliminary data.</text>
</comment>
<dbReference type="RefSeq" id="WP_172874044.1">
    <property type="nucleotide sequence ID" value="NZ_JABRWL010000006.1"/>
</dbReference>
<organism evidence="2 3">
    <name type="scientific">Agrobacterium pusense</name>
    <dbReference type="NCBI Taxonomy" id="648995"/>
    <lineage>
        <taxon>Bacteria</taxon>
        <taxon>Pseudomonadati</taxon>
        <taxon>Pseudomonadota</taxon>
        <taxon>Alphaproteobacteria</taxon>
        <taxon>Hyphomicrobiales</taxon>
        <taxon>Rhizobiaceae</taxon>
        <taxon>Rhizobium/Agrobacterium group</taxon>
        <taxon>Agrobacterium</taxon>
    </lineage>
</organism>
<reference evidence="2" key="1">
    <citation type="submission" date="2019-07" db="EMBL/GenBank/DDBJ databases">
        <title>FDA dAtabase for Regulatory Grade micrObial Sequences (FDA-ARGOS): Supporting development and validation of Infectious Disease Dx tests.</title>
        <authorList>
            <person name="Bachman M."/>
            <person name="Young C."/>
            <person name="Tallon L."/>
            <person name="Sadzewicz L."/>
            <person name="Vavikolanu K."/>
            <person name="Mehta A."/>
            <person name="Aluvathingal J."/>
            <person name="Nadendla S."/>
            <person name="Nandy P."/>
            <person name="Geyer C."/>
            <person name="Yan Y."/>
            <person name="Sichtig H."/>
        </authorList>
    </citation>
    <scope>NUCLEOTIDE SEQUENCE</scope>
    <source>
        <strain evidence="2">FDAARGOS_618</strain>
    </source>
</reference>